<comment type="catalytic activity">
    <reaction evidence="6 9">
        <text>(6R)-5,10-methylene-5,6,7,8-tetrahydrofolate + 3-methyl-2-oxobutanoate + H2O = 2-dehydropantoate + (6S)-5,6,7,8-tetrahydrofolate</text>
        <dbReference type="Rhea" id="RHEA:11824"/>
        <dbReference type="ChEBI" id="CHEBI:11561"/>
        <dbReference type="ChEBI" id="CHEBI:11851"/>
        <dbReference type="ChEBI" id="CHEBI:15377"/>
        <dbReference type="ChEBI" id="CHEBI:15636"/>
        <dbReference type="ChEBI" id="CHEBI:57453"/>
        <dbReference type="EC" id="2.1.2.11"/>
    </reaction>
</comment>
<keyword evidence="5 9" id="KW-0808">Transferase</keyword>
<keyword evidence="12" id="KW-1185">Reference proteome</keyword>
<evidence type="ECO:0000256" key="4">
    <source>
        <dbReference type="ARBA" id="ARBA00012618"/>
    </source>
</evidence>
<dbReference type="SUPFAM" id="SSF51621">
    <property type="entry name" value="Phosphoenolpyruvate/pyruvate domain"/>
    <property type="match status" value="1"/>
</dbReference>
<dbReference type="SMART" id="SM00855">
    <property type="entry name" value="PGAM"/>
    <property type="match status" value="1"/>
</dbReference>
<dbReference type="OrthoDB" id="425211at2759"/>
<evidence type="ECO:0000256" key="7">
    <source>
        <dbReference type="PIRSR" id="PIRSR613078-1"/>
    </source>
</evidence>
<dbReference type="SUPFAM" id="SSF53254">
    <property type="entry name" value="Phosphoglycerate mutase-like"/>
    <property type="match status" value="1"/>
</dbReference>
<comment type="similarity">
    <text evidence="2 9">Belongs to the PanB family.</text>
</comment>
<feature type="region of interest" description="Disordered" evidence="10">
    <location>
        <begin position="233"/>
        <end position="324"/>
    </location>
</feature>
<dbReference type="InterPro" id="IPR040442">
    <property type="entry name" value="Pyrv_kinase-like_dom_sf"/>
</dbReference>
<dbReference type="RefSeq" id="XP_034012858.1">
    <property type="nucleotide sequence ID" value="XM_034155094.1"/>
</dbReference>
<comment type="subunit">
    <text evidence="3">Homotetramer.</text>
</comment>
<feature type="binding site" evidence="8">
    <location>
        <begin position="337"/>
        <end position="344"/>
    </location>
    <ligand>
        <name>substrate</name>
    </ligand>
</feature>
<dbReference type="InterPro" id="IPR029033">
    <property type="entry name" value="His_PPase_superfam"/>
</dbReference>
<evidence type="ECO:0000313" key="11">
    <source>
        <dbReference type="EMBL" id="KAA8903556.1"/>
    </source>
</evidence>
<dbReference type="FunFam" id="3.20.20.60:FF:000003">
    <property type="entry name" value="3-methyl-2-oxobutanoate hydroxymethyltransferase"/>
    <property type="match status" value="1"/>
</dbReference>
<dbReference type="InterPro" id="IPR003700">
    <property type="entry name" value="Pantoate_hydroxy_MeTrfase"/>
</dbReference>
<dbReference type="CDD" id="cd06557">
    <property type="entry name" value="KPHMT-like"/>
    <property type="match status" value="1"/>
</dbReference>
<dbReference type="EC" id="2.1.2.11" evidence="4 9"/>
<dbReference type="InterPro" id="IPR015813">
    <property type="entry name" value="Pyrv/PenolPyrv_kinase-like_dom"/>
</dbReference>
<evidence type="ECO:0000256" key="2">
    <source>
        <dbReference type="ARBA" id="ARBA00008676"/>
    </source>
</evidence>
<dbReference type="CDD" id="cd07067">
    <property type="entry name" value="HP_PGM_like"/>
    <property type="match status" value="1"/>
</dbReference>
<feature type="binding site" evidence="8">
    <location>
        <position position="387"/>
    </location>
    <ligand>
        <name>substrate</name>
    </ligand>
</feature>
<comment type="caution">
    <text evidence="11">The sequence shown here is derived from an EMBL/GenBank/DDBJ whole genome shotgun (WGS) entry which is preliminary data.</text>
</comment>
<proteinExistence type="inferred from homology"/>
<dbReference type="VEuPathDB" id="FungiDB:DIURU_002442"/>
<dbReference type="PANTHER" id="PTHR20881">
    <property type="entry name" value="3-METHYL-2-OXOBUTANOATE HYDROXYMETHYLTRANSFERASE"/>
    <property type="match status" value="1"/>
</dbReference>
<organism evidence="11 12">
    <name type="scientific">Diutina rugosa</name>
    <name type="common">Yeast</name>
    <name type="synonym">Candida rugosa</name>
    <dbReference type="NCBI Taxonomy" id="5481"/>
    <lineage>
        <taxon>Eukaryota</taxon>
        <taxon>Fungi</taxon>
        <taxon>Dikarya</taxon>
        <taxon>Ascomycota</taxon>
        <taxon>Saccharomycotina</taxon>
        <taxon>Pichiomycetes</taxon>
        <taxon>Debaryomycetaceae</taxon>
        <taxon>Diutina</taxon>
    </lineage>
</organism>
<dbReference type="GeneID" id="54781093"/>
<sequence length="540" mass="59359">MVTAHDFLTGRMCEKAEVDVVLVGDSLSMTTLGYDDTNELTLEEFLFHVQSVSRGNKSSFIVADLPFGTFERNLEQAIDSSVRIIKEGKVQGIKIEGASPDTLTTIGKLVDIGIPIIGHVGLLPQKHNTIGGFKLQGTSVESALRIYEDCLALQKAGVFGIVLECIPNQLAKYITERLEVPTIGIGAGPHCSGQVLVIADMLGMCDGHIPKFVKKYNNFFDQGVESIKQYGKDLTDKTFPEPDEHGYKIKRDGSPFSERGSRSSSGLNLPSSSNSRQSNSSSPSDVSSTISARSSTQTSGLSNDITPGSNDHGTEAPQDNKIVANHDPEVLRVFVIRHGQTDENVQKILQGHLDTSLNQTGVEQAQKVAIALRGIPFENFVSSDLQRCKQTLQYIQLFHPDIPTRYSTNLRERDMGECQGMYLTDALAKYGTNFRNVGEAKADFIDRIEKEWNHLIQHNPSSRNVAICTHGGVVTGFLNHLYQCGYGLSDLLREENLKVPFNTSIAVVDINRTSEKGVIQTFGNTDHLGAQFEVKEQLLR</sequence>
<dbReference type="Pfam" id="PF02548">
    <property type="entry name" value="Pantoate_transf"/>
    <property type="match status" value="1"/>
</dbReference>
<dbReference type="InterPro" id="IPR013078">
    <property type="entry name" value="His_Pase_superF_clade-1"/>
</dbReference>
<feature type="active site" description="Proton donor/acceptor" evidence="7">
    <location>
        <position position="412"/>
    </location>
</feature>
<dbReference type="EMBL" id="SWFT01000067">
    <property type="protein sequence ID" value="KAA8903556.1"/>
    <property type="molecule type" value="Genomic_DNA"/>
</dbReference>
<dbReference type="AlphaFoldDB" id="A0A642UV73"/>
<evidence type="ECO:0000256" key="1">
    <source>
        <dbReference type="ARBA" id="ARBA00005033"/>
    </source>
</evidence>
<reference evidence="11 12" key="1">
    <citation type="submission" date="2019-07" db="EMBL/GenBank/DDBJ databases">
        <title>Genome assembly of two rare yeast pathogens: Diutina rugosa and Trichomonascus ciferrii.</title>
        <authorList>
            <person name="Mixao V."/>
            <person name="Saus E."/>
            <person name="Hansen A."/>
            <person name="Lass-Flor C."/>
            <person name="Gabaldon T."/>
        </authorList>
    </citation>
    <scope>NUCLEOTIDE SEQUENCE [LARGE SCALE GENOMIC DNA]</scope>
    <source>
        <strain evidence="11 12">CBS 613</strain>
    </source>
</reference>
<name>A0A642UV73_DIURU</name>
<dbReference type="GO" id="GO:0005739">
    <property type="term" value="C:mitochondrion"/>
    <property type="evidence" value="ECO:0007669"/>
    <property type="project" value="TreeGrafter"/>
</dbReference>
<protein>
    <recommendedName>
        <fullName evidence="4 9">3-methyl-2-oxobutanoate hydroxymethyltransferase</fullName>
        <ecNumber evidence="4 9">2.1.2.11</ecNumber>
    </recommendedName>
</protein>
<dbReference type="NCBIfam" id="NF001452">
    <property type="entry name" value="PRK00311.1"/>
    <property type="match status" value="1"/>
</dbReference>
<dbReference type="Proteomes" id="UP000449547">
    <property type="component" value="Unassembled WGS sequence"/>
</dbReference>
<evidence type="ECO:0000256" key="3">
    <source>
        <dbReference type="ARBA" id="ARBA00011881"/>
    </source>
</evidence>
<dbReference type="GO" id="GO:0015940">
    <property type="term" value="P:pantothenate biosynthetic process"/>
    <property type="evidence" value="ECO:0007669"/>
    <property type="project" value="UniProtKB-UniPathway"/>
</dbReference>
<dbReference type="Gene3D" id="3.40.50.1240">
    <property type="entry name" value="Phosphoglycerate mutase-like"/>
    <property type="match status" value="1"/>
</dbReference>
<dbReference type="GO" id="GO:0000287">
    <property type="term" value="F:magnesium ion binding"/>
    <property type="evidence" value="ECO:0007669"/>
    <property type="project" value="TreeGrafter"/>
</dbReference>
<comment type="function">
    <text evidence="9">Catalyzes the reversible reaction in which hydroxymethyl group from 5,10-methylenetetrahydrofolate is transferred onto alpha-ketoisovalerate to form ketopantoate.</text>
</comment>
<dbReference type="UniPathway" id="UPA00028">
    <property type="reaction ID" value="UER00003"/>
</dbReference>
<dbReference type="InterPro" id="IPR001345">
    <property type="entry name" value="PG/BPGM_mutase_AS"/>
</dbReference>
<feature type="compositionally biased region" description="Low complexity" evidence="10">
    <location>
        <begin position="254"/>
        <end position="291"/>
    </location>
</feature>
<accession>A0A642UV73</accession>
<dbReference type="GO" id="GO:0003864">
    <property type="term" value="F:3-methyl-2-oxobutanoate hydroxymethyltransferase activity"/>
    <property type="evidence" value="ECO:0007669"/>
    <property type="project" value="UniProtKB-EC"/>
</dbReference>
<evidence type="ECO:0000256" key="9">
    <source>
        <dbReference type="RuleBase" id="RU362100"/>
    </source>
</evidence>
<comment type="pathway">
    <text evidence="1 9">Cofactor biosynthesis; (R)-pantothenate biosynthesis; (R)-pantoate from 3-methyl-2-oxobutanoate: step 1/2.</text>
</comment>
<evidence type="ECO:0000313" key="12">
    <source>
        <dbReference type="Proteomes" id="UP000449547"/>
    </source>
</evidence>
<dbReference type="PANTHER" id="PTHR20881:SF0">
    <property type="entry name" value="3-METHYL-2-OXOBUTANOATE HYDROXYMETHYLTRANSFERASE"/>
    <property type="match status" value="1"/>
</dbReference>
<evidence type="ECO:0000256" key="10">
    <source>
        <dbReference type="SAM" id="MobiDB-lite"/>
    </source>
</evidence>
<dbReference type="NCBIfam" id="TIGR00222">
    <property type="entry name" value="panB"/>
    <property type="match status" value="1"/>
</dbReference>
<dbReference type="HAMAP" id="MF_00156">
    <property type="entry name" value="PanB"/>
    <property type="match status" value="1"/>
</dbReference>
<keyword evidence="9" id="KW-0566">Pantothenate biosynthesis</keyword>
<evidence type="ECO:0000256" key="5">
    <source>
        <dbReference type="ARBA" id="ARBA00022679"/>
    </source>
</evidence>
<evidence type="ECO:0000256" key="6">
    <source>
        <dbReference type="ARBA" id="ARBA00049172"/>
    </source>
</evidence>
<feature type="compositionally biased region" description="Basic and acidic residues" evidence="10">
    <location>
        <begin position="233"/>
        <end position="253"/>
    </location>
</feature>
<dbReference type="Pfam" id="PF00300">
    <property type="entry name" value="His_Phos_1"/>
    <property type="match status" value="1"/>
</dbReference>
<feature type="active site" description="Tele-phosphohistidine intermediate" evidence="7">
    <location>
        <position position="338"/>
    </location>
</feature>
<feature type="compositionally biased region" description="Polar residues" evidence="10">
    <location>
        <begin position="292"/>
        <end position="311"/>
    </location>
</feature>
<dbReference type="Gene3D" id="3.20.20.60">
    <property type="entry name" value="Phosphoenolpyruvate-binding domains"/>
    <property type="match status" value="1"/>
</dbReference>
<dbReference type="PROSITE" id="PS00175">
    <property type="entry name" value="PG_MUTASE"/>
    <property type="match status" value="1"/>
</dbReference>
<gene>
    <name evidence="11" type="ORF">DIURU_002442</name>
</gene>
<evidence type="ECO:0000256" key="8">
    <source>
        <dbReference type="PIRSR" id="PIRSR613078-2"/>
    </source>
</evidence>